<dbReference type="EMBL" id="SPQZ01000006">
    <property type="protein sequence ID" value="TFV95311.1"/>
    <property type="molecule type" value="Genomic_DNA"/>
</dbReference>
<evidence type="ECO:0000256" key="3">
    <source>
        <dbReference type="ARBA" id="ARBA00022475"/>
    </source>
</evidence>
<dbReference type="Gene3D" id="1.10.3720.10">
    <property type="entry name" value="MetI-like"/>
    <property type="match status" value="1"/>
</dbReference>
<dbReference type="Pfam" id="PF00528">
    <property type="entry name" value="BPD_transp_1"/>
    <property type="match status" value="1"/>
</dbReference>
<dbReference type="GO" id="GO:0005886">
    <property type="term" value="C:plasma membrane"/>
    <property type="evidence" value="ECO:0007669"/>
    <property type="project" value="UniProtKB-SubCell"/>
</dbReference>
<keyword evidence="6 7" id="KW-0472">Membrane</keyword>
<dbReference type="RefSeq" id="WP_135121255.1">
    <property type="nucleotide sequence ID" value="NZ_SPQZ01000006.1"/>
</dbReference>
<feature type="transmembrane region" description="Helical" evidence="7">
    <location>
        <begin position="185"/>
        <end position="211"/>
    </location>
</feature>
<keyword evidence="3" id="KW-1003">Cell membrane</keyword>
<evidence type="ECO:0000256" key="4">
    <source>
        <dbReference type="ARBA" id="ARBA00022692"/>
    </source>
</evidence>
<evidence type="ECO:0000256" key="6">
    <source>
        <dbReference type="ARBA" id="ARBA00023136"/>
    </source>
</evidence>
<dbReference type="InterPro" id="IPR000515">
    <property type="entry name" value="MetI-like"/>
</dbReference>
<dbReference type="PANTHER" id="PTHR30193">
    <property type="entry name" value="ABC TRANSPORTER PERMEASE PROTEIN"/>
    <property type="match status" value="1"/>
</dbReference>
<dbReference type="InterPro" id="IPR035906">
    <property type="entry name" value="MetI-like_sf"/>
</dbReference>
<evidence type="ECO:0000256" key="2">
    <source>
        <dbReference type="ARBA" id="ARBA00022448"/>
    </source>
</evidence>
<feature type="transmembrane region" description="Helical" evidence="7">
    <location>
        <begin position="138"/>
        <end position="159"/>
    </location>
</feature>
<protein>
    <submittedName>
        <fullName evidence="10">Sugar ABC transporter permease</fullName>
    </submittedName>
</protein>
<proteinExistence type="inferred from homology"/>
<name>A0A4Y9QS44_9MICO</name>
<keyword evidence="5 7" id="KW-1133">Transmembrane helix</keyword>
<dbReference type="SUPFAM" id="SSF161098">
    <property type="entry name" value="MetI-like"/>
    <property type="match status" value="1"/>
</dbReference>
<gene>
    <name evidence="10" type="ORF">E4M00_14775</name>
</gene>
<feature type="region of interest" description="Disordered" evidence="8">
    <location>
        <begin position="1"/>
        <end position="34"/>
    </location>
</feature>
<reference evidence="10 11" key="1">
    <citation type="journal article" date="2018" name="J. Microbiol.">
        <title>Leifsonia flava sp. nov., a novel actinobacterium isolated from the rhizosphere of Aquilegia viridiflora.</title>
        <authorList>
            <person name="Cai Y."/>
            <person name="Tao W.Z."/>
            <person name="Ma Y.J."/>
            <person name="Cheng J."/>
            <person name="Zhang M.Y."/>
            <person name="Zhang Y.X."/>
        </authorList>
    </citation>
    <scope>NUCLEOTIDE SEQUENCE [LARGE SCALE GENOMIC DNA]</scope>
    <source>
        <strain evidence="10 11">SYP-B2174</strain>
    </source>
</reference>
<feature type="compositionally biased region" description="Polar residues" evidence="8">
    <location>
        <begin position="1"/>
        <end position="12"/>
    </location>
</feature>
<evidence type="ECO:0000256" key="1">
    <source>
        <dbReference type="ARBA" id="ARBA00004651"/>
    </source>
</evidence>
<evidence type="ECO:0000313" key="10">
    <source>
        <dbReference type="EMBL" id="TFV95311.1"/>
    </source>
</evidence>
<evidence type="ECO:0000256" key="8">
    <source>
        <dbReference type="SAM" id="MobiDB-lite"/>
    </source>
</evidence>
<keyword evidence="4 7" id="KW-0812">Transmembrane</keyword>
<sequence>MTTTASPAASTGRTAASADRAPTTTAPPTSGRSARRRQSVDRIYYLFLVPSLVLFTLAITVPALLGIFYSFTNFIGFGDWEFIGITNYIAVFSDPAILSSYLFTFGFAIVTVLLVNVVAFLLAVGLTAQIKAKTALRAVFVIPMVISGIVIAYVFNFLFSNSLPAFATAVGIGPLQESILANPDLAWISIVIVTAWQSIPGTLLIYIAGLLSIPGEVYEAAAIDGAKPFRQLWSVTLPLVAGYVVINVILGFKNYLNAYEVIVGLTNGGPGTSTRSIAMTIFTGFTGGDYAYQMANATIFFVIAIVISLIQLRITRGKAALA</sequence>
<keyword evidence="11" id="KW-1185">Reference proteome</keyword>
<dbReference type="AlphaFoldDB" id="A0A4Y9QS44"/>
<dbReference type="CDD" id="cd06261">
    <property type="entry name" value="TM_PBP2"/>
    <property type="match status" value="1"/>
</dbReference>
<dbReference type="GO" id="GO:0055085">
    <property type="term" value="P:transmembrane transport"/>
    <property type="evidence" value="ECO:0007669"/>
    <property type="project" value="InterPro"/>
</dbReference>
<keyword evidence="2 7" id="KW-0813">Transport</keyword>
<evidence type="ECO:0000259" key="9">
    <source>
        <dbReference type="PROSITE" id="PS50928"/>
    </source>
</evidence>
<feature type="transmembrane region" description="Helical" evidence="7">
    <location>
        <begin position="290"/>
        <end position="310"/>
    </location>
</feature>
<dbReference type="Proteomes" id="UP000298127">
    <property type="component" value="Unassembled WGS sequence"/>
</dbReference>
<feature type="transmembrane region" description="Helical" evidence="7">
    <location>
        <begin position="232"/>
        <end position="252"/>
    </location>
</feature>
<dbReference type="PANTHER" id="PTHR30193:SF37">
    <property type="entry name" value="INNER MEMBRANE ABC TRANSPORTER PERMEASE PROTEIN YCJO"/>
    <property type="match status" value="1"/>
</dbReference>
<feature type="transmembrane region" description="Helical" evidence="7">
    <location>
        <begin position="101"/>
        <end position="126"/>
    </location>
</feature>
<feature type="domain" description="ABC transmembrane type-1" evidence="9">
    <location>
        <begin position="101"/>
        <end position="311"/>
    </location>
</feature>
<comment type="similarity">
    <text evidence="7">Belongs to the binding-protein-dependent transport system permease family.</text>
</comment>
<comment type="caution">
    <text evidence="10">The sequence shown here is derived from an EMBL/GenBank/DDBJ whole genome shotgun (WGS) entry which is preliminary data.</text>
</comment>
<feature type="compositionally biased region" description="Low complexity" evidence="8">
    <location>
        <begin position="13"/>
        <end position="32"/>
    </location>
</feature>
<feature type="transmembrane region" description="Helical" evidence="7">
    <location>
        <begin position="43"/>
        <end position="71"/>
    </location>
</feature>
<dbReference type="PROSITE" id="PS50928">
    <property type="entry name" value="ABC_TM1"/>
    <property type="match status" value="1"/>
</dbReference>
<comment type="subcellular location">
    <subcellularLocation>
        <location evidence="1 7">Cell membrane</location>
        <topology evidence="1 7">Multi-pass membrane protein</topology>
    </subcellularLocation>
</comment>
<dbReference type="InterPro" id="IPR051393">
    <property type="entry name" value="ABC_transporter_permease"/>
</dbReference>
<evidence type="ECO:0000256" key="5">
    <source>
        <dbReference type="ARBA" id="ARBA00022989"/>
    </source>
</evidence>
<organism evidence="10 11">
    <name type="scientific">Orlajensenia leifsoniae</name>
    <dbReference type="NCBI Taxonomy" id="2561933"/>
    <lineage>
        <taxon>Bacteria</taxon>
        <taxon>Bacillati</taxon>
        <taxon>Actinomycetota</taxon>
        <taxon>Actinomycetes</taxon>
        <taxon>Micrococcales</taxon>
        <taxon>Microbacteriaceae</taxon>
        <taxon>Orlajensenia</taxon>
    </lineage>
</organism>
<evidence type="ECO:0000256" key="7">
    <source>
        <dbReference type="RuleBase" id="RU363032"/>
    </source>
</evidence>
<accession>A0A4Y9QS44</accession>
<evidence type="ECO:0000313" key="11">
    <source>
        <dbReference type="Proteomes" id="UP000298127"/>
    </source>
</evidence>